<protein>
    <recommendedName>
        <fullName evidence="5 14">Adenine DNA glycosylase</fullName>
        <ecNumber evidence="4 14">3.2.2.31</ecNumber>
    </recommendedName>
</protein>
<evidence type="ECO:0000256" key="3">
    <source>
        <dbReference type="ARBA" id="ARBA00008343"/>
    </source>
</evidence>
<dbReference type="GO" id="GO:0000701">
    <property type="term" value="F:purine-specific mismatch base pair DNA N-glycosylase activity"/>
    <property type="evidence" value="ECO:0007669"/>
    <property type="project" value="UniProtKB-EC"/>
</dbReference>
<keyword evidence="12" id="KW-0234">DNA repair</keyword>
<accession>L2F856</accession>
<dbReference type="InterPro" id="IPR029119">
    <property type="entry name" value="MutY_C"/>
</dbReference>
<evidence type="ECO:0000256" key="7">
    <source>
        <dbReference type="ARBA" id="ARBA00022723"/>
    </source>
</evidence>
<keyword evidence="13 14" id="KW-0326">Glycosidase</keyword>
<dbReference type="CDD" id="cd03431">
    <property type="entry name" value="NUDIX_DNA_Glycosylase_C-MutY"/>
    <property type="match status" value="1"/>
</dbReference>
<dbReference type="Gene3D" id="1.10.340.30">
    <property type="entry name" value="Hypothetical protein, domain 2"/>
    <property type="match status" value="1"/>
</dbReference>
<keyword evidence="11" id="KW-0411">Iron-sulfur</keyword>
<dbReference type="SUPFAM" id="SSF55811">
    <property type="entry name" value="Nudix"/>
    <property type="match status" value="1"/>
</dbReference>
<evidence type="ECO:0000313" key="16">
    <source>
        <dbReference type="EMBL" id="ELA09222.1"/>
    </source>
</evidence>
<evidence type="ECO:0000256" key="2">
    <source>
        <dbReference type="ARBA" id="ARBA00002933"/>
    </source>
</evidence>
<dbReference type="Pfam" id="PF00730">
    <property type="entry name" value="HhH-GPD"/>
    <property type="match status" value="1"/>
</dbReference>
<dbReference type="GO" id="GO:0006298">
    <property type="term" value="P:mismatch repair"/>
    <property type="evidence" value="ECO:0007669"/>
    <property type="project" value="TreeGrafter"/>
</dbReference>
<feature type="domain" description="HhH-GPD" evidence="15">
    <location>
        <begin position="60"/>
        <end position="213"/>
    </location>
</feature>
<evidence type="ECO:0000256" key="12">
    <source>
        <dbReference type="ARBA" id="ARBA00023204"/>
    </source>
</evidence>
<dbReference type="InterPro" id="IPR044298">
    <property type="entry name" value="MIG/MutY"/>
</dbReference>
<comment type="cofactor">
    <cofactor evidence="14">
        <name>[4Fe-4S] cluster</name>
        <dbReference type="ChEBI" id="CHEBI:49883"/>
    </cofactor>
    <text evidence="14">Binds 1 [4Fe-4S] cluster.</text>
</comment>
<evidence type="ECO:0000256" key="9">
    <source>
        <dbReference type="ARBA" id="ARBA00022801"/>
    </source>
</evidence>
<dbReference type="Pfam" id="PF14815">
    <property type="entry name" value="NUDIX_4"/>
    <property type="match status" value="1"/>
</dbReference>
<evidence type="ECO:0000256" key="14">
    <source>
        <dbReference type="RuleBase" id="RU365096"/>
    </source>
</evidence>
<dbReference type="EMBL" id="ANIN01000001">
    <property type="protein sequence ID" value="ELA09222.1"/>
    <property type="molecule type" value="Genomic_DNA"/>
</dbReference>
<evidence type="ECO:0000256" key="4">
    <source>
        <dbReference type="ARBA" id="ARBA00012045"/>
    </source>
</evidence>
<comment type="similarity">
    <text evidence="3 14">Belongs to the Nth/MutY family.</text>
</comment>
<comment type="caution">
    <text evidence="16">The sequence shown here is derived from an EMBL/GenBank/DDBJ whole genome shotgun (WGS) entry which is preliminary data.</text>
</comment>
<reference evidence="16 17" key="1">
    <citation type="journal article" date="2013" name="Genome Announc.">
        <title>Genome Sequence of Moraxella macacae 0408225, a Novel Bacterial Species Isolated from a Cynomolgus Macaque with Epistaxis.</title>
        <authorList>
            <person name="Ladner J.T."/>
            <person name="Whitehouse C.A."/>
            <person name="Koroleva G.I."/>
            <person name="Palacios G.F."/>
        </authorList>
    </citation>
    <scope>NUCLEOTIDE SEQUENCE [LARGE SCALE GENOMIC DNA]</scope>
    <source>
        <strain evidence="16 17">0408225</strain>
    </source>
</reference>
<keyword evidence="9" id="KW-0378">Hydrolase</keyword>
<dbReference type="STRING" id="1230338.MOMA_02415"/>
<organism evidence="16 17">
    <name type="scientific">Moraxella macacae 0408225</name>
    <dbReference type="NCBI Taxonomy" id="1230338"/>
    <lineage>
        <taxon>Bacteria</taxon>
        <taxon>Pseudomonadati</taxon>
        <taxon>Pseudomonadota</taxon>
        <taxon>Gammaproteobacteria</taxon>
        <taxon>Moraxellales</taxon>
        <taxon>Moraxellaceae</taxon>
        <taxon>Moraxella</taxon>
    </lineage>
</organism>
<dbReference type="CDD" id="cd00056">
    <property type="entry name" value="ENDO3c"/>
    <property type="match status" value="1"/>
</dbReference>
<proteinExistence type="inferred from homology"/>
<keyword evidence="8 14" id="KW-0227">DNA damage</keyword>
<dbReference type="GO" id="GO:0035485">
    <property type="term" value="F:adenine/guanine mispair binding"/>
    <property type="evidence" value="ECO:0007669"/>
    <property type="project" value="TreeGrafter"/>
</dbReference>
<dbReference type="GO" id="GO:0051539">
    <property type="term" value="F:4 iron, 4 sulfur cluster binding"/>
    <property type="evidence" value="ECO:0007669"/>
    <property type="project" value="UniProtKB-UniRule"/>
</dbReference>
<dbReference type="eggNOG" id="COG1194">
    <property type="taxonomic scope" value="Bacteria"/>
</dbReference>
<dbReference type="FunFam" id="1.10.340.30:FF:000002">
    <property type="entry name" value="Adenine DNA glycosylase"/>
    <property type="match status" value="1"/>
</dbReference>
<comment type="catalytic activity">
    <reaction evidence="1 14">
        <text>Hydrolyzes free adenine bases from 7,8-dihydro-8-oxoguanine:adenine mismatched double-stranded DNA, leaving an apurinic site.</text>
        <dbReference type="EC" id="3.2.2.31"/>
    </reaction>
</comment>
<evidence type="ECO:0000256" key="13">
    <source>
        <dbReference type="ARBA" id="ARBA00023295"/>
    </source>
</evidence>
<dbReference type="InterPro" id="IPR015797">
    <property type="entry name" value="NUDIX_hydrolase-like_dom_sf"/>
</dbReference>
<dbReference type="InterPro" id="IPR005760">
    <property type="entry name" value="A/G_AdeGlyc_MutY"/>
</dbReference>
<dbReference type="Gene3D" id="1.10.1670.10">
    <property type="entry name" value="Helix-hairpin-Helix base-excision DNA repair enzymes (C-terminal)"/>
    <property type="match status" value="1"/>
</dbReference>
<dbReference type="InterPro" id="IPR011257">
    <property type="entry name" value="DNA_glycosylase"/>
</dbReference>
<dbReference type="PANTHER" id="PTHR42944">
    <property type="entry name" value="ADENINE DNA GLYCOSYLASE"/>
    <property type="match status" value="1"/>
</dbReference>
<keyword evidence="6" id="KW-0004">4Fe-4S</keyword>
<keyword evidence="7" id="KW-0479">Metal-binding</keyword>
<dbReference type="PATRIC" id="fig|1230338.3.peg.528"/>
<dbReference type="EC" id="3.2.2.31" evidence="4 14"/>
<evidence type="ECO:0000313" key="17">
    <source>
        <dbReference type="Proteomes" id="UP000023795"/>
    </source>
</evidence>
<evidence type="ECO:0000256" key="6">
    <source>
        <dbReference type="ARBA" id="ARBA00022485"/>
    </source>
</evidence>
<dbReference type="PROSITE" id="PS01155">
    <property type="entry name" value="ENDONUCLEASE_III_2"/>
    <property type="match status" value="1"/>
</dbReference>
<dbReference type="GO" id="GO:0006284">
    <property type="term" value="P:base-excision repair"/>
    <property type="evidence" value="ECO:0007669"/>
    <property type="project" value="UniProtKB-UniRule"/>
</dbReference>
<evidence type="ECO:0000256" key="8">
    <source>
        <dbReference type="ARBA" id="ARBA00022763"/>
    </source>
</evidence>
<dbReference type="RefSeq" id="WP_009767042.1">
    <property type="nucleotide sequence ID" value="NZ_ANIN01000001.1"/>
</dbReference>
<name>L2F856_9GAMM</name>
<keyword evidence="10 14" id="KW-0408">Iron</keyword>
<dbReference type="SMART" id="SM00478">
    <property type="entry name" value="ENDO3c"/>
    <property type="match status" value="1"/>
</dbReference>
<dbReference type="PANTHER" id="PTHR42944:SF1">
    <property type="entry name" value="ADENINE DNA GLYCOSYLASE"/>
    <property type="match status" value="1"/>
</dbReference>
<dbReference type="InterPro" id="IPR023170">
    <property type="entry name" value="HhH_base_excis_C"/>
</dbReference>
<dbReference type="NCBIfam" id="TIGR01084">
    <property type="entry name" value="mutY"/>
    <property type="match status" value="1"/>
</dbReference>
<evidence type="ECO:0000256" key="5">
    <source>
        <dbReference type="ARBA" id="ARBA00022023"/>
    </source>
</evidence>
<dbReference type="OrthoDB" id="9802365at2"/>
<evidence type="ECO:0000256" key="11">
    <source>
        <dbReference type="ARBA" id="ARBA00023014"/>
    </source>
</evidence>
<dbReference type="Proteomes" id="UP000023795">
    <property type="component" value="Unassembled WGS sequence"/>
</dbReference>
<keyword evidence="17" id="KW-1185">Reference proteome</keyword>
<dbReference type="Gene3D" id="3.90.79.10">
    <property type="entry name" value="Nucleoside Triphosphate Pyrophosphohydrolase"/>
    <property type="match status" value="1"/>
</dbReference>
<dbReference type="InterPro" id="IPR004036">
    <property type="entry name" value="Endonuclease-III-like_CS2"/>
</dbReference>
<dbReference type="GO" id="GO:0046872">
    <property type="term" value="F:metal ion binding"/>
    <property type="evidence" value="ECO:0007669"/>
    <property type="project" value="UniProtKB-UniRule"/>
</dbReference>
<comment type="function">
    <text evidence="2">Adenine glycosylase active on G-A mispairs. MutY also corrects error-prone DNA synthesis past GO lesions which are due to the oxidatively damaged form of guanine: 7,8-dihydro-8-oxoguanine (8-oxo-dGTP).</text>
</comment>
<evidence type="ECO:0000259" key="15">
    <source>
        <dbReference type="SMART" id="SM00478"/>
    </source>
</evidence>
<gene>
    <name evidence="16" type="ORF">MOMA_02415</name>
</gene>
<dbReference type="GO" id="GO:0034039">
    <property type="term" value="F:8-oxo-7,8-dihydroguanine DNA N-glycosylase activity"/>
    <property type="evidence" value="ECO:0007669"/>
    <property type="project" value="TreeGrafter"/>
</dbReference>
<evidence type="ECO:0000256" key="10">
    <source>
        <dbReference type="ARBA" id="ARBA00023004"/>
    </source>
</evidence>
<dbReference type="GO" id="GO:0032357">
    <property type="term" value="F:oxidized purine DNA binding"/>
    <property type="evidence" value="ECO:0007669"/>
    <property type="project" value="TreeGrafter"/>
</dbReference>
<sequence>MSKIAHFNHDFTQQLAYAKNSNFADRMLAWFHKYGRCDLPWQQHKLTTPNPYPVWISEVMLQQTQVATVIPYFYRFIHSFPTVFALADADWEQIADHWAGLGYYARARNLHKGAKQLTHIIETTGDFPKTVNDWQTISGVGQSTAGAIVAMGVRDFGVICDGNVKRVLTRWAGIDSDINKSATTQKLWQLASLLTPKQNSGLYAQAIMDLGATLCTKARPNCAFCPIQDDCIANQQGKQTAYPVKSKKSPKPSKYSLVLQLTDSKQQTLWLQRPNSGIWSGLYCLPLAFIKKQQAHKTITTWQNLADCQDKHLPNEYLPIEQLIVNFLQQQHLLNLTQADSLFTLQPKPIKHSLTHFHWHLLPIIIDLSDKQKQDLLTQIQSANLNTNTIWLTPNASKTLAMPTAMQKILPN</sequence>
<dbReference type="AlphaFoldDB" id="L2F856"/>
<dbReference type="InterPro" id="IPR003265">
    <property type="entry name" value="HhH-GPD_domain"/>
</dbReference>
<dbReference type="SUPFAM" id="SSF48150">
    <property type="entry name" value="DNA-glycosylase"/>
    <property type="match status" value="1"/>
</dbReference>
<evidence type="ECO:0000256" key="1">
    <source>
        <dbReference type="ARBA" id="ARBA00000843"/>
    </source>
</evidence>